<keyword evidence="5" id="KW-1185">Reference proteome</keyword>
<proteinExistence type="predicted"/>
<dbReference type="AlphaFoldDB" id="A0A410NTV3"/>
<keyword evidence="1" id="KW-0812">Transmembrane</keyword>
<dbReference type="RefSeq" id="WP_128719092.1">
    <property type="nucleotide sequence ID" value="NZ_BJNC01000001.1"/>
</dbReference>
<dbReference type="KEGG" id="bdm:EQG53_03115"/>
<dbReference type="Proteomes" id="UP000596117">
    <property type="component" value="Chromosome"/>
</dbReference>
<gene>
    <name evidence="2" type="ORF">EQG53_03115</name>
    <name evidence="3" type="ORF">I6H83_01820</name>
</gene>
<evidence type="ECO:0000256" key="1">
    <source>
        <dbReference type="SAM" id="Phobius"/>
    </source>
</evidence>
<dbReference type="EMBL" id="CP066026">
    <property type="protein sequence ID" value="QQB89211.1"/>
    <property type="molecule type" value="Genomic_DNA"/>
</dbReference>
<accession>A0A410NTV3</accession>
<evidence type="ECO:0000313" key="2">
    <source>
        <dbReference type="EMBL" id="QAT13424.1"/>
    </source>
</evidence>
<sequence>MIKIPEGEVSLSALEVSRVSYALGAFLCLIGSFVLAWFLASTSLAIGLLSSVGLGLVGVFNVMGLVRPKRICLGSDGLVFRPVLGRARRIPRSEVLAFEENWLFSPFVLVVCRTRRAPDRRFERLVLIYRDSLFGPFWLADLQAWLSSPKALPAR</sequence>
<feature type="transmembrane region" description="Helical" evidence="1">
    <location>
        <begin position="46"/>
        <end position="66"/>
    </location>
</feature>
<evidence type="ECO:0000313" key="5">
    <source>
        <dbReference type="Proteomes" id="UP000596117"/>
    </source>
</evidence>
<evidence type="ECO:0000313" key="3">
    <source>
        <dbReference type="EMBL" id="QQB89211.1"/>
    </source>
</evidence>
<keyword evidence="1" id="KW-0472">Membrane</keyword>
<keyword evidence="1" id="KW-1133">Transmembrane helix</keyword>
<name>A0A410NTV3_BREDI</name>
<protein>
    <submittedName>
        <fullName evidence="2">Uncharacterized protein</fullName>
    </submittedName>
</protein>
<organism evidence="2 4">
    <name type="scientific">Brevundimonas diminuta</name>
    <name type="common">Pseudomonas diminuta</name>
    <dbReference type="NCBI Taxonomy" id="293"/>
    <lineage>
        <taxon>Bacteria</taxon>
        <taxon>Pseudomonadati</taxon>
        <taxon>Pseudomonadota</taxon>
        <taxon>Alphaproteobacteria</taxon>
        <taxon>Caulobacterales</taxon>
        <taxon>Caulobacteraceae</taxon>
        <taxon>Brevundimonas</taxon>
    </lineage>
</organism>
<reference evidence="2 4" key="1">
    <citation type="submission" date="2019-01" db="EMBL/GenBank/DDBJ databases">
        <title>Brevundimonas diminuta Genome sequencing and assembly.</title>
        <authorList>
            <person name="Chen H."/>
        </authorList>
    </citation>
    <scope>NUCLEOTIDE SEQUENCE [LARGE SCALE GENOMIC DNA]</scope>
    <source>
        <strain evidence="2">ATCC</strain>
        <strain evidence="4">ATCC(B) 19146</strain>
    </source>
</reference>
<dbReference type="Proteomes" id="UP000287388">
    <property type="component" value="Chromosome"/>
</dbReference>
<dbReference type="EMBL" id="CP035093">
    <property type="protein sequence ID" value="QAT13424.1"/>
    <property type="molecule type" value="Genomic_DNA"/>
</dbReference>
<feature type="transmembrane region" description="Helical" evidence="1">
    <location>
        <begin position="21"/>
        <end position="40"/>
    </location>
</feature>
<reference evidence="3 5" key="2">
    <citation type="submission" date="2020-12" db="EMBL/GenBank/DDBJ databases">
        <title>FDA dAtabase for Regulatory Grade micrObial Sequences (FDA-ARGOS): Supporting development and validation of Infectious Disease Dx tests.</title>
        <authorList>
            <person name="Kerrigan L."/>
            <person name="Long C."/>
            <person name="Tallon L."/>
            <person name="Sadzewicz L."/>
            <person name="Zhao X."/>
            <person name="Boylan J."/>
            <person name="Ott S."/>
            <person name="Bowen H."/>
            <person name="Vavikolanu K."/>
            <person name="Mehta A."/>
            <person name="Aluvathingal J."/>
            <person name="Nadendla S."/>
            <person name="Yan Y."/>
            <person name="Sichtig H."/>
        </authorList>
    </citation>
    <scope>NUCLEOTIDE SEQUENCE [LARGE SCALE GENOMIC DNA]</scope>
    <source>
        <strain evidence="3 5">FDAARGOS_1026</strain>
    </source>
</reference>
<evidence type="ECO:0000313" key="4">
    <source>
        <dbReference type="Proteomes" id="UP000287388"/>
    </source>
</evidence>